<reference evidence="1" key="1">
    <citation type="submission" date="2014-05" db="EMBL/GenBank/DDBJ databases">
        <title>Key roles for freshwater Actinobacteria revealed by deep metagenomic sequencing.</title>
        <authorList>
            <person name="Ghai R."/>
            <person name="Mizuno C.M."/>
            <person name="Picazo A."/>
            <person name="Camacho A."/>
            <person name="Rodriguez-Valera F."/>
        </authorList>
    </citation>
    <scope>NUCLEOTIDE SEQUENCE</scope>
</reference>
<organism evidence="1">
    <name type="scientific">freshwater metagenome</name>
    <dbReference type="NCBI Taxonomy" id="449393"/>
    <lineage>
        <taxon>unclassified sequences</taxon>
        <taxon>metagenomes</taxon>
        <taxon>ecological metagenomes</taxon>
    </lineage>
</organism>
<evidence type="ECO:0000313" key="1">
    <source>
        <dbReference type="EMBL" id="KGA19280.1"/>
    </source>
</evidence>
<dbReference type="Gene3D" id="3.40.50.300">
    <property type="entry name" value="P-loop containing nucleotide triphosphate hydrolases"/>
    <property type="match status" value="1"/>
</dbReference>
<evidence type="ECO:0008006" key="2">
    <source>
        <dbReference type="Google" id="ProtNLM"/>
    </source>
</evidence>
<dbReference type="InterPro" id="IPR027417">
    <property type="entry name" value="P-loop_NTPase"/>
</dbReference>
<protein>
    <recommendedName>
        <fullName evidence="2">(d)CMP kinase</fullName>
    </recommendedName>
</protein>
<dbReference type="SUPFAM" id="SSF52540">
    <property type="entry name" value="P-loop containing nucleoside triphosphate hydrolases"/>
    <property type="match status" value="1"/>
</dbReference>
<comment type="caution">
    <text evidence="1">The sequence shown here is derived from an EMBL/GenBank/DDBJ whole genome shotgun (WGS) entry which is preliminary data.</text>
</comment>
<dbReference type="EMBL" id="JNSK01000014">
    <property type="protein sequence ID" value="KGA19280.1"/>
    <property type="molecule type" value="Genomic_DNA"/>
</dbReference>
<dbReference type="AlphaFoldDB" id="A0A094Q534"/>
<accession>A0A094Q534</accession>
<sequence>MNLTEALSDLLSSPGPHLIAIDGPAGGGKSTLAKNLFLYLSTTREVNLLGLDDVYDGWENALGDKLTADLHKIAAAHKSGQSVSIEIYDWANSCYGHNRVLDPKEILIVEGVGSAQGVIRAHGAITIWMDIDPLIGMERVLNRDGHHISEEMKAWQELQSKLFAQSGAKENADFVITTE</sequence>
<gene>
    <name evidence="1" type="ORF">GM50_6015</name>
</gene>
<proteinExistence type="predicted"/>
<name>A0A094Q534_9ZZZZ</name>